<keyword evidence="2" id="KW-1133">Transmembrane helix</keyword>
<protein>
    <submittedName>
        <fullName evidence="3">Uncharacterized protein</fullName>
    </submittedName>
</protein>
<evidence type="ECO:0000313" key="3">
    <source>
        <dbReference type="EMBL" id="QDS98735.1"/>
    </source>
</evidence>
<gene>
    <name evidence="3" type="ORF">HG15A2_20180</name>
</gene>
<sequence>MLPAYDAGSFRSPQPLSDSRSRMRPRRHFWSFLQLSLTGLVLLTYGTTGVFRYSLHTVFDCEHCVSGTCEADAYETGPQDPGDLATAASCPCCHEHEHATVPTTGRTGVVSHEGKRSRPHPSLAAEPSSCPICAFLAQAQSPLAHSSDIAQVAFLPGERQIDELPTPQLFVSFSLARGPPTV</sequence>
<feature type="region of interest" description="Disordered" evidence="1">
    <location>
        <begin position="104"/>
        <end position="123"/>
    </location>
</feature>
<accession>A0A517MV35</accession>
<keyword evidence="2" id="KW-0472">Membrane</keyword>
<feature type="transmembrane region" description="Helical" evidence="2">
    <location>
        <begin position="29"/>
        <end position="51"/>
    </location>
</feature>
<dbReference type="EMBL" id="CP036263">
    <property type="protein sequence ID" value="QDS98735.1"/>
    <property type="molecule type" value="Genomic_DNA"/>
</dbReference>
<keyword evidence="4" id="KW-1185">Reference proteome</keyword>
<dbReference type="KEGG" id="amob:HG15A2_20180"/>
<dbReference type="Proteomes" id="UP000319852">
    <property type="component" value="Chromosome"/>
</dbReference>
<proteinExistence type="predicted"/>
<dbReference type="AlphaFoldDB" id="A0A517MV35"/>
<feature type="region of interest" description="Disordered" evidence="1">
    <location>
        <begin position="1"/>
        <end position="21"/>
    </location>
</feature>
<evidence type="ECO:0000256" key="2">
    <source>
        <dbReference type="SAM" id="Phobius"/>
    </source>
</evidence>
<name>A0A517MV35_9BACT</name>
<organism evidence="3 4">
    <name type="scientific">Adhaeretor mobilis</name>
    <dbReference type="NCBI Taxonomy" id="1930276"/>
    <lineage>
        <taxon>Bacteria</taxon>
        <taxon>Pseudomonadati</taxon>
        <taxon>Planctomycetota</taxon>
        <taxon>Planctomycetia</taxon>
        <taxon>Pirellulales</taxon>
        <taxon>Lacipirellulaceae</taxon>
        <taxon>Adhaeretor</taxon>
    </lineage>
</organism>
<keyword evidence="2" id="KW-0812">Transmembrane</keyword>
<evidence type="ECO:0000313" key="4">
    <source>
        <dbReference type="Proteomes" id="UP000319852"/>
    </source>
</evidence>
<evidence type="ECO:0000256" key="1">
    <source>
        <dbReference type="SAM" id="MobiDB-lite"/>
    </source>
</evidence>
<reference evidence="3 4" key="1">
    <citation type="submission" date="2019-02" db="EMBL/GenBank/DDBJ databases">
        <title>Deep-cultivation of Planctomycetes and their phenomic and genomic characterization uncovers novel biology.</title>
        <authorList>
            <person name="Wiegand S."/>
            <person name="Jogler M."/>
            <person name="Boedeker C."/>
            <person name="Pinto D."/>
            <person name="Vollmers J."/>
            <person name="Rivas-Marin E."/>
            <person name="Kohn T."/>
            <person name="Peeters S.H."/>
            <person name="Heuer A."/>
            <person name="Rast P."/>
            <person name="Oberbeckmann S."/>
            <person name="Bunk B."/>
            <person name="Jeske O."/>
            <person name="Meyerdierks A."/>
            <person name="Storesund J.E."/>
            <person name="Kallscheuer N."/>
            <person name="Luecker S."/>
            <person name="Lage O.M."/>
            <person name="Pohl T."/>
            <person name="Merkel B.J."/>
            <person name="Hornburger P."/>
            <person name="Mueller R.-W."/>
            <person name="Bruemmer F."/>
            <person name="Labrenz M."/>
            <person name="Spormann A.M."/>
            <person name="Op den Camp H."/>
            <person name="Overmann J."/>
            <person name="Amann R."/>
            <person name="Jetten M.S.M."/>
            <person name="Mascher T."/>
            <person name="Medema M.H."/>
            <person name="Devos D.P."/>
            <person name="Kaster A.-K."/>
            <person name="Ovreas L."/>
            <person name="Rohde M."/>
            <person name="Galperin M.Y."/>
            <person name="Jogler C."/>
        </authorList>
    </citation>
    <scope>NUCLEOTIDE SEQUENCE [LARGE SCALE GENOMIC DNA]</scope>
    <source>
        <strain evidence="3 4">HG15A2</strain>
    </source>
</reference>